<organism evidence="4 5">
    <name type="scientific">Rhodococcus opacus RKJ300 = JCM 13270</name>
    <dbReference type="NCBI Taxonomy" id="1165867"/>
    <lineage>
        <taxon>Bacteria</taxon>
        <taxon>Bacillati</taxon>
        <taxon>Actinomycetota</taxon>
        <taxon>Actinomycetes</taxon>
        <taxon>Mycobacteriales</taxon>
        <taxon>Nocardiaceae</taxon>
        <taxon>Rhodococcus</taxon>
    </lineage>
</organism>
<keyword evidence="1" id="KW-0238">DNA-binding</keyword>
<feature type="region of interest" description="Disordered" evidence="2">
    <location>
        <begin position="70"/>
        <end position="154"/>
    </location>
</feature>
<proteinExistence type="predicted"/>
<feature type="compositionally biased region" description="Pro residues" evidence="2">
    <location>
        <begin position="86"/>
        <end position="95"/>
    </location>
</feature>
<protein>
    <submittedName>
        <fullName evidence="4">MerR family transcriptional regulator</fullName>
    </submittedName>
</protein>
<evidence type="ECO:0000256" key="2">
    <source>
        <dbReference type="SAM" id="MobiDB-lite"/>
    </source>
</evidence>
<reference evidence="4 5" key="1">
    <citation type="journal article" date="2012" name="J. Bacteriol.">
        <title>Draft genome sequence of the nitrophenol-degrading actinomycete Rhodococcus imtechensis RKJ300.</title>
        <authorList>
            <person name="Vikram S."/>
            <person name="Kumar S."/>
            <person name="Subramanian S."/>
            <person name="Raghava G.P."/>
        </authorList>
    </citation>
    <scope>NUCLEOTIDE SEQUENCE [LARGE SCALE GENOMIC DNA]</scope>
    <source>
        <strain evidence="4 5">RKJ300</strain>
    </source>
</reference>
<dbReference type="PANTHER" id="PTHR30204:SF58">
    <property type="entry name" value="HTH-TYPE TRANSCRIPTIONAL REGULATOR YFMP"/>
    <property type="match status" value="1"/>
</dbReference>
<feature type="domain" description="HTH merR-type" evidence="3">
    <location>
        <begin position="15"/>
        <end position="64"/>
    </location>
</feature>
<dbReference type="InterPro" id="IPR009061">
    <property type="entry name" value="DNA-bd_dom_put_sf"/>
</dbReference>
<accession>I0WYU2</accession>
<dbReference type="InterPro" id="IPR047057">
    <property type="entry name" value="MerR_fam"/>
</dbReference>
<dbReference type="GO" id="GO:0003677">
    <property type="term" value="F:DNA binding"/>
    <property type="evidence" value="ECO:0007669"/>
    <property type="project" value="UniProtKB-KW"/>
</dbReference>
<dbReference type="Pfam" id="PF13411">
    <property type="entry name" value="MerR_1"/>
    <property type="match status" value="1"/>
</dbReference>
<dbReference type="PANTHER" id="PTHR30204">
    <property type="entry name" value="REDOX-CYCLING DRUG-SENSING TRANSCRIPTIONAL ACTIVATOR SOXR"/>
    <property type="match status" value="1"/>
</dbReference>
<dbReference type="Gene3D" id="1.10.1660.10">
    <property type="match status" value="1"/>
</dbReference>
<dbReference type="SUPFAM" id="SSF46955">
    <property type="entry name" value="Putative DNA-binding domain"/>
    <property type="match status" value="1"/>
</dbReference>
<dbReference type="InterPro" id="IPR000551">
    <property type="entry name" value="MerR-type_HTH_dom"/>
</dbReference>
<feature type="compositionally biased region" description="Low complexity" evidence="2">
    <location>
        <begin position="75"/>
        <end position="85"/>
    </location>
</feature>
<gene>
    <name evidence="4" type="ORF">W59_02316</name>
</gene>
<evidence type="ECO:0000259" key="3">
    <source>
        <dbReference type="PROSITE" id="PS50937"/>
    </source>
</evidence>
<dbReference type="AlphaFoldDB" id="I0WYU2"/>
<dbReference type="PATRIC" id="fig|1165867.3.peg.463"/>
<dbReference type="EMBL" id="AJJH01000014">
    <property type="protein sequence ID" value="EID81558.1"/>
    <property type="molecule type" value="Genomic_DNA"/>
</dbReference>
<name>I0WYU2_RHOOP</name>
<dbReference type="Proteomes" id="UP000006447">
    <property type="component" value="Unassembled WGS sequence"/>
</dbReference>
<dbReference type="GO" id="GO:0003700">
    <property type="term" value="F:DNA-binding transcription factor activity"/>
    <property type="evidence" value="ECO:0007669"/>
    <property type="project" value="InterPro"/>
</dbReference>
<evidence type="ECO:0000313" key="4">
    <source>
        <dbReference type="EMBL" id="EID81558.1"/>
    </source>
</evidence>
<dbReference type="PRINTS" id="PR00040">
    <property type="entry name" value="HTHMERR"/>
</dbReference>
<sequence length="176" mass="18852">MSREPEPAPRSGRGVYGITVAAELSGVAIQSLRLYERFGLLTPFRTAGGTRRYSDDDLIRLRRITALVGPGSIWPASPASSSSRTPTPPSPPTTPPSERKGPPAMTEPHPPGVPDADRIEQNTPVDDDNDDDADPSVGLFPFTTPPAWDADDADQLDQAVIIPLPDDDHDDSDDTS</sequence>
<dbReference type="PROSITE" id="PS50937">
    <property type="entry name" value="HTH_MERR_2"/>
    <property type="match status" value="1"/>
</dbReference>
<evidence type="ECO:0000313" key="5">
    <source>
        <dbReference type="Proteomes" id="UP000006447"/>
    </source>
</evidence>
<evidence type="ECO:0000256" key="1">
    <source>
        <dbReference type="ARBA" id="ARBA00023125"/>
    </source>
</evidence>
<feature type="compositionally biased region" description="Acidic residues" evidence="2">
    <location>
        <begin position="125"/>
        <end position="134"/>
    </location>
</feature>
<dbReference type="SMART" id="SM00422">
    <property type="entry name" value="HTH_MERR"/>
    <property type="match status" value="1"/>
</dbReference>
<comment type="caution">
    <text evidence="4">The sequence shown here is derived from an EMBL/GenBank/DDBJ whole genome shotgun (WGS) entry which is preliminary data.</text>
</comment>